<evidence type="ECO:0000256" key="7">
    <source>
        <dbReference type="ARBA" id="ARBA00023136"/>
    </source>
</evidence>
<feature type="transmembrane region" description="Helical" evidence="8">
    <location>
        <begin position="365"/>
        <end position="382"/>
    </location>
</feature>
<keyword evidence="2" id="KW-0813">Transport</keyword>
<evidence type="ECO:0000256" key="2">
    <source>
        <dbReference type="ARBA" id="ARBA00022448"/>
    </source>
</evidence>
<organism evidence="10 11">
    <name type="scientific">Photinus pyralis</name>
    <name type="common">Common eastern firefly</name>
    <name type="synonym">Lampyris pyralis</name>
    <dbReference type="NCBI Taxonomy" id="7054"/>
    <lineage>
        <taxon>Eukaryota</taxon>
        <taxon>Metazoa</taxon>
        <taxon>Ecdysozoa</taxon>
        <taxon>Arthropoda</taxon>
        <taxon>Hexapoda</taxon>
        <taxon>Insecta</taxon>
        <taxon>Pterygota</taxon>
        <taxon>Neoptera</taxon>
        <taxon>Endopterygota</taxon>
        <taxon>Coleoptera</taxon>
        <taxon>Polyphaga</taxon>
        <taxon>Elateriformia</taxon>
        <taxon>Elateroidea</taxon>
        <taxon>Lampyridae</taxon>
        <taxon>Lampyrinae</taxon>
        <taxon>Photinus</taxon>
    </lineage>
</organism>
<feature type="transmembrane region" description="Helical" evidence="8">
    <location>
        <begin position="12"/>
        <end position="41"/>
    </location>
</feature>
<feature type="transmembrane region" description="Helical" evidence="8">
    <location>
        <begin position="255"/>
        <end position="275"/>
    </location>
</feature>
<comment type="subcellular location">
    <subcellularLocation>
        <location evidence="1">Cell membrane</location>
        <topology evidence="1">Multi-pass membrane protein</topology>
    </subcellularLocation>
</comment>
<feature type="transmembrane region" description="Helical" evidence="8">
    <location>
        <begin position="402"/>
        <end position="423"/>
    </location>
</feature>
<accession>A0A5N4AT91</accession>
<dbReference type="GO" id="GO:0005886">
    <property type="term" value="C:plasma membrane"/>
    <property type="evidence" value="ECO:0007669"/>
    <property type="project" value="UniProtKB-SubCell"/>
</dbReference>
<feature type="transmembrane region" description="Helical" evidence="8">
    <location>
        <begin position="89"/>
        <end position="107"/>
    </location>
</feature>
<dbReference type="SUPFAM" id="SSF103473">
    <property type="entry name" value="MFS general substrate transporter"/>
    <property type="match status" value="1"/>
</dbReference>
<evidence type="ECO:0000313" key="11">
    <source>
        <dbReference type="Proteomes" id="UP000327044"/>
    </source>
</evidence>
<dbReference type="FunFam" id="1.20.1250.20:FF:000218">
    <property type="entry name" value="facilitated trehalose transporter Tret1"/>
    <property type="match status" value="1"/>
</dbReference>
<reference evidence="10 11" key="1">
    <citation type="journal article" date="2018" name="Elife">
        <title>Firefly genomes illuminate parallel origins of bioluminescence in beetles.</title>
        <authorList>
            <person name="Fallon T.R."/>
            <person name="Lower S.E."/>
            <person name="Chang C.H."/>
            <person name="Bessho-Uehara M."/>
            <person name="Martin G.J."/>
            <person name="Bewick A.J."/>
            <person name="Behringer M."/>
            <person name="Debat H.J."/>
            <person name="Wong I."/>
            <person name="Day J.C."/>
            <person name="Suvorov A."/>
            <person name="Silva C.J."/>
            <person name="Stanger-Hall K.F."/>
            <person name="Hall D.W."/>
            <person name="Schmitz R.J."/>
            <person name="Nelson D.R."/>
            <person name="Lewis S.M."/>
            <person name="Shigenobu S."/>
            <person name="Bybee S.M."/>
            <person name="Larracuente A.M."/>
            <person name="Oba Y."/>
            <person name="Weng J.K."/>
        </authorList>
    </citation>
    <scope>NUCLEOTIDE SEQUENCE [LARGE SCALE GENOMIC DNA]</scope>
    <source>
        <strain evidence="10">1611_PpyrPB1</strain>
        <tissue evidence="10">Whole body</tissue>
    </source>
</reference>
<feature type="domain" description="Major facilitator superfamily (MFS) profile" evidence="9">
    <location>
        <begin position="18"/>
        <end position="458"/>
    </location>
</feature>
<keyword evidence="6 8" id="KW-1133">Transmembrane helix</keyword>
<proteinExistence type="predicted"/>
<keyword evidence="4" id="KW-0762">Sugar transport</keyword>
<name>A0A5N4AT91_PHOPY</name>
<evidence type="ECO:0000256" key="1">
    <source>
        <dbReference type="ARBA" id="ARBA00004651"/>
    </source>
</evidence>
<evidence type="ECO:0000313" key="10">
    <source>
        <dbReference type="EMBL" id="KAB0800473.1"/>
    </source>
</evidence>
<dbReference type="EMBL" id="VVIM01000004">
    <property type="protein sequence ID" value="KAB0800473.1"/>
    <property type="molecule type" value="Genomic_DNA"/>
</dbReference>
<dbReference type="GO" id="GO:0022857">
    <property type="term" value="F:transmembrane transporter activity"/>
    <property type="evidence" value="ECO:0007669"/>
    <property type="project" value="InterPro"/>
</dbReference>
<comment type="caution">
    <text evidence="10">The sequence shown here is derived from an EMBL/GenBank/DDBJ whole genome shotgun (WGS) entry which is preliminary data.</text>
</comment>
<evidence type="ECO:0000259" key="9">
    <source>
        <dbReference type="PROSITE" id="PS50850"/>
    </source>
</evidence>
<keyword evidence="7 8" id="KW-0472">Membrane</keyword>
<dbReference type="AlphaFoldDB" id="A0A5N4AT91"/>
<dbReference type="PANTHER" id="PTHR48021:SF39">
    <property type="entry name" value="MAJOR FACILITATOR SUPERFAMILY (MFS) PROFILE DOMAIN-CONTAINING PROTEIN"/>
    <property type="match status" value="1"/>
</dbReference>
<dbReference type="InterPro" id="IPR005828">
    <property type="entry name" value="MFS_sugar_transport-like"/>
</dbReference>
<feature type="transmembrane region" description="Helical" evidence="8">
    <location>
        <begin position="295"/>
        <end position="314"/>
    </location>
</feature>
<evidence type="ECO:0000256" key="3">
    <source>
        <dbReference type="ARBA" id="ARBA00022475"/>
    </source>
</evidence>
<evidence type="ECO:0000256" key="8">
    <source>
        <dbReference type="SAM" id="Phobius"/>
    </source>
</evidence>
<dbReference type="InterPro" id="IPR020846">
    <property type="entry name" value="MFS_dom"/>
</dbReference>
<dbReference type="InterPro" id="IPR050549">
    <property type="entry name" value="MFS_Trehalose_Transporter"/>
</dbReference>
<gene>
    <name evidence="10" type="ORF">PPYR_06213</name>
</gene>
<evidence type="ECO:0000256" key="5">
    <source>
        <dbReference type="ARBA" id="ARBA00022692"/>
    </source>
</evidence>
<dbReference type="Pfam" id="PF00083">
    <property type="entry name" value="Sugar_tr"/>
    <property type="match status" value="1"/>
</dbReference>
<dbReference type="PANTHER" id="PTHR48021">
    <property type="match status" value="1"/>
</dbReference>
<feature type="transmembrane region" description="Helical" evidence="8">
    <location>
        <begin position="435"/>
        <end position="454"/>
    </location>
</feature>
<dbReference type="InParanoid" id="A0A5N4AT91"/>
<feature type="transmembrane region" description="Helical" evidence="8">
    <location>
        <begin position="326"/>
        <end position="345"/>
    </location>
</feature>
<dbReference type="Gene3D" id="1.20.1250.20">
    <property type="entry name" value="MFS general substrate transporter like domains"/>
    <property type="match status" value="1"/>
</dbReference>
<sequence>MKSSKYLEMRRVLSQVIAVMAKNFLMVLEGMSVGYVTILIASLTDRNSNETIILSEAQTSWISSISPISSLVGCYFSGLVSDRIGRKRALISLTIPNFIGWIGYYFAKEPWHIFATLALHGISSSFTEAPVLTYVAEVTEPHLRGALSTTTTLAMNIGMLLETFICSMLHWRTAALVTCSVPILTLCMLMIVPETPYWLLLQNRCDEARKSLAWLRGWVSVAEVEEEFQEIQKGCSQREADTSVIKPTQYFKRSFVIPFSLLAFLMIWSSFIGIGPTTRYSAVIFSTFNVPINKFYAVVLMSASGILGSVLCIFSIKHFGKRKTAISSIFAFCMCHICIGIYAYMYNVTNLKFTTENMATSSNDYQWIPLLLLSAFSFIAFCGPKNLPWVLIGEVFPNEARAVGCGLISSVFYISSFAANLAYLDMIALMSFPGVYWTFAFVCFIGLLITYFLVPETEGKTLQQVADYYNEK</sequence>
<dbReference type="OrthoDB" id="6133115at2759"/>
<keyword evidence="3" id="KW-1003">Cell membrane</keyword>
<dbReference type="Proteomes" id="UP000327044">
    <property type="component" value="Unassembled WGS sequence"/>
</dbReference>
<dbReference type="PROSITE" id="PS00216">
    <property type="entry name" value="SUGAR_TRANSPORT_1"/>
    <property type="match status" value="1"/>
</dbReference>
<dbReference type="InterPro" id="IPR036259">
    <property type="entry name" value="MFS_trans_sf"/>
</dbReference>
<feature type="transmembrane region" description="Helical" evidence="8">
    <location>
        <begin position="171"/>
        <end position="192"/>
    </location>
</feature>
<evidence type="ECO:0000256" key="6">
    <source>
        <dbReference type="ARBA" id="ARBA00022989"/>
    </source>
</evidence>
<dbReference type="PROSITE" id="PS50850">
    <property type="entry name" value="MFS"/>
    <property type="match status" value="1"/>
</dbReference>
<dbReference type="InterPro" id="IPR005829">
    <property type="entry name" value="Sugar_transporter_CS"/>
</dbReference>
<evidence type="ECO:0000256" key="4">
    <source>
        <dbReference type="ARBA" id="ARBA00022597"/>
    </source>
</evidence>
<protein>
    <recommendedName>
        <fullName evidence="9">Major facilitator superfamily (MFS) profile domain-containing protein</fullName>
    </recommendedName>
</protein>
<keyword evidence="5 8" id="KW-0812">Transmembrane</keyword>
<keyword evidence="11" id="KW-1185">Reference proteome</keyword>
<feature type="transmembrane region" description="Helical" evidence="8">
    <location>
        <begin position="61"/>
        <end position="80"/>
    </location>
</feature>